<dbReference type="Proteomes" id="UP000251241">
    <property type="component" value="Unassembled WGS sequence"/>
</dbReference>
<evidence type="ECO:0000313" key="3">
    <source>
        <dbReference type="Proteomes" id="UP000251241"/>
    </source>
</evidence>
<dbReference type="Proteomes" id="UP000432350">
    <property type="component" value="Unassembled WGS sequence"/>
</dbReference>
<reference evidence="1 3" key="1">
    <citation type="submission" date="2018-06" db="EMBL/GenBank/DDBJ databases">
        <authorList>
            <consortium name="Pathogen Informatics"/>
            <person name="Doyle S."/>
        </authorList>
    </citation>
    <scope>NUCLEOTIDE SEQUENCE [LARGE SCALE GENOMIC DNA]</scope>
    <source>
        <strain evidence="1 3">NCTC11343</strain>
    </source>
</reference>
<reference evidence="2 4" key="2">
    <citation type="submission" date="2019-10" db="EMBL/GenBank/DDBJ databases">
        <authorList>
            <person name="Karimi E."/>
        </authorList>
    </citation>
    <scope>NUCLEOTIDE SEQUENCE [LARGE SCALE GENOMIC DNA]</scope>
    <source>
        <strain evidence="2">Sphingobacterium sp. 8BC</strain>
    </source>
</reference>
<sequence length="120" mass="13270">MITLKSKIIAGFTALILLFGAFYIVRANQNKTEPTVAPKMLATQWFEFIGSSSDSPTDPTKYRLIEEDEPMPTCNPGDQVCALRAPVDLNGQPDIDSTLQNEIQTATSNEQHSANVRVRE</sequence>
<protein>
    <submittedName>
        <fullName evidence="1">Uncharacterized protein</fullName>
    </submittedName>
</protein>
<dbReference type="EMBL" id="UAUU01000005">
    <property type="protein sequence ID" value="SPZ84952.1"/>
    <property type="molecule type" value="Genomic_DNA"/>
</dbReference>
<dbReference type="GeneID" id="97181667"/>
<dbReference type="RefSeq" id="WP_070567277.1">
    <property type="nucleotide sequence ID" value="NZ_CP068086.1"/>
</dbReference>
<evidence type="ECO:0000313" key="1">
    <source>
        <dbReference type="EMBL" id="SPZ84952.1"/>
    </source>
</evidence>
<evidence type="ECO:0000313" key="2">
    <source>
        <dbReference type="EMBL" id="VXC97557.1"/>
    </source>
</evidence>
<dbReference type="AlphaFoldDB" id="A0A2X2IRQ1"/>
<organism evidence="1 3">
    <name type="scientific">Sphingobacterium multivorum</name>
    <dbReference type="NCBI Taxonomy" id="28454"/>
    <lineage>
        <taxon>Bacteria</taxon>
        <taxon>Pseudomonadati</taxon>
        <taxon>Bacteroidota</taxon>
        <taxon>Sphingobacteriia</taxon>
        <taxon>Sphingobacteriales</taxon>
        <taxon>Sphingobacteriaceae</taxon>
        <taxon>Sphingobacterium</taxon>
    </lineage>
</organism>
<name>A0A2X2IRQ1_SPHMU</name>
<gene>
    <name evidence="1" type="ORF">NCTC11343_01508</name>
    <name evidence="2" type="ORF">SPHINGO8BC_51281</name>
</gene>
<dbReference type="EMBL" id="CABWMV010000024">
    <property type="protein sequence ID" value="VXC97557.1"/>
    <property type="molecule type" value="Genomic_DNA"/>
</dbReference>
<accession>A0A2X2IRQ1</accession>
<accession>A0A654CXC0</accession>
<evidence type="ECO:0000313" key="4">
    <source>
        <dbReference type="Proteomes" id="UP000432350"/>
    </source>
</evidence>
<proteinExistence type="predicted"/>